<evidence type="ECO:0000256" key="14">
    <source>
        <dbReference type="ARBA" id="ARBA00022898"/>
    </source>
</evidence>
<dbReference type="GO" id="GO:0004817">
    <property type="term" value="F:cysteine-tRNA ligase activity"/>
    <property type="evidence" value="ECO:0007669"/>
    <property type="project" value="UniProtKB-UniRule"/>
</dbReference>
<comment type="subunit">
    <text evidence="6 19">Monomer.</text>
</comment>
<evidence type="ECO:0000256" key="9">
    <source>
        <dbReference type="ARBA" id="ARBA00022679"/>
    </source>
</evidence>
<dbReference type="UniPathway" id="UPA00136">
    <property type="reaction ID" value="UER00200"/>
</dbReference>
<evidence type="ECO:0000256" key="16">
    <source>
        <dbReference type="ARBA" id="ARBA00023146"/>
    </source>
</evidence>
<evidence type="ECO:0000256" key="3">
    <source>
        <dbReference type="ARBA" id="ARBA00004962"/>
    </source>
</evidence>
<evidence type="ECO:0000256" key="18">
    <source>
        <dbReference type="ARBA" id="ARBA00047931"/>
    </source>
</evidence>
<comment type="catalytic activity">
    <reaction evidence="19">
        <text>tRNA(Cys) + L-cysteine + ATP = L-cysteinyl-tRNA(Cys) + AMP + diphosphate</text>
        <dbReference type="Rhea" id="RHEA:17773"/>
        <dbReference type="Rhea" id="RHEA-COMP:9661"/>
        <dbReference type="Rhea" id="RHEA-COMP:9679"/>
        <dbReference type="ChEBI" id="CHEBI:30616"/>
        <dbReference type="ChEBI" id="CHEBI:33019"/>
        <dbReference type="ChEBI" id="CHEBI:35235"/>
        <dbReference type="ChEBI" id="CHEBI:78442"/>
        <dbReference type="ChEBI" id="CHEBI:78517"/>
        <dbReference type="ChEBI" id="CHEBI:456215"/>
        <dbReference type="EC" id="6.1.1.16"/>
    </reaction>
</comment>
<dbReference type="PRINTS" id="PR00983">
    <property type="entry name" value="TRNASYNTHCYS"/>
</dbReference>
<dbReference type="NCBIfam" id="TIGR01136">
    <property type="entry name" value="cysKM"/>
    <property type="match status" value="1"/>
</dbReference>
<dbReference type="RefSeq" id="WP_013706066.1">
    <property type="nucleotide sequence ID" value="NC_015388.1"/>
</dbReference>
<evidence type="ECO:0000256" key="5">
    <source>
        <dbReference type="ARBA" id="ARBA00007103"/>
    </source>
</evidence>
<dbReference type="STRING" id="880072.Desac_1090"/>
<accession>F2NHB2</accession>
<dbReference type="GO" id="GO:0005524">
    <property type="term" value="F:ATP binding"/>
    <property type="evidence" value="ECO:0007669"/>
    <property type="project" value="UniProtKB-UniRule"/>
</dbReference>
<evidence type="ECO:0000256" key="1">
    <source>
        <dbReference type="ARBA" id="ARBA00001933"/>
    </source>
</evidence>
<dbReference type="Pfam" id="PF01406">
    <property type="entry name" value="tRNA-synt_1e"/>
    <property type="match status" value="1"/>
</dbReference>
<evidence type="ECO:0000256" key="15">
    <source>
        <dbReference type="ARBA" id="ARBA00022917"/>
    </source>
</evidence>
<dbReference type="SUPFAM" id="SSF52374">
    <property type="entry name" value="Nucleotidylyl transferase"/>
    <property type="match status" value="1"/>
</dbReference>
<keyword evidence="9 23" id="KW-0808">Transferase</keyword>
<comment type="similarity">
    <text evidence="4 19">Belongs to the class-I aminoacyl-tRNA synthetase family.</text>
</comment>
<dbReference type="SUPFAM" id="SSF47323">
    <property type="entry name" value="Anticodon-binding domain of a subclass of class I aminoacyl-tRNA synthetases"/>
    <property type="match status" value="1"/>
</dbReference>
<evidence type="ECO:0000313" key="24">
    <source>
        <dbReference type="Proteomes" id="UP000000483"/>
    </source>
</evidence>
<keyword evidence="11 19" id="KW-0547">Nucleotide-binding</keyword>
<evidence type="ECO:0000256" key="4">
    <source>
        <dbReference type="ARBA" id="ARBA00005594"/>
    </source>
</evidence>
<dbReference type="SUPFAM" id="SSF53686">
    <property type="entry name" value="Tryptophan synthase beta subunit-like PLP-dependent enzymes"/>
    <property type="match status" value="1"/>
</dbReference>
<dbReference type="FunFam" id="3.40.50.1100:FF:000003">
    <property type="entry name" value="Cystathionine beta-synthase"/>
    <property type="match status" value="1"/>
</dbReference>
<dbReference type="eggNOG" id="COG0031">
    <property type="taxonomic scope" value="Bacteria"/>
</dbReference>
<dbReference type="GO" id="GO:0005737">
    <property type="term" value="C:cytoplasm"/>
    <property type="evidence" value="ECO:0007669"/>
    <property type="project" value="UniProtKB-SubCell"/>
</dbReference>
<dbReference type="InterPro" id="IPR015273">
    <property type="entry name" value="Cys-tRNA-synt_Ia_DALR"/>
</dbReference>
<evidence type="ECO:0000256" key="6">
    <source>
        <dbReference type="ARBA" id="ARBA00011245"/>
    </source>
</evidence>
<comment type="subcellular location">
    <subcellularLocation>
        <location evidence="19">Cytoplasm</location>
    </subcellularLocation>
</comment>
<gene>
    <name evidence="19" type="primary">cysS</name>
    <name evidence="23" type="ordered locus">Desac_1090</name>
</gene>
<keyword evidence="8" id="KW-0028">Amino-acid biosynthesis</keyword>
<keyword evidence="7 19" id="KW-0436">Ligase</keyword>
<reference evidence="23 24" key="1">
    <citation type="journal article" date="2011" name="Stand. Genomic Sci.">
        <title>Complete genome sequence of the acetate-degrading sulfate reducer Desulfobacca acetoxidans type strain (ASRB2).</title>
        <authorList>
            <person name="Goker M."/>
            <person name="Teshima H."/>
            <person name="Lapidus A."/>
            <person name="Nolan M."/>
            <person name="Lucas S."/>
            <person name="Hammon N."/>
            <person name="Deshpande S."/>
            <person name="Cheng J.F."/>
            <person name="Tapia R."/>
            <person name="Han C."/>
            <person name="Goodwin L."/>
            <person name="Pitluck S."/>
            <person name="Huntemann M."/>
            <person name="Liolios K."/>
            <person name="Ivanova N."/>
            <person name="Pagani I."/>
            <person name="Mavromatis K."/>
            <person name="Ovchinikova G."/>
            <person name="Pati A."/>
            <person name="Chen A."/>
            <person name="Palaniappan K."/>
            <person name="Land M."/>
            <person name="Hauser L."/>
            <person name="Brambilla E.M."/>
            <person name="Rohde M."/>
            <person name="Spring S."/>
            <person name="Detter J.C."/>
            <person name="Woyke T."/>
            <person name="Bristow J."/>
            <person name="Eisen J.A."/>
            <person name="Markowitz V."/>
            <person name="Hugenholtz P."/>
            <person name="Kyrpides N.C."/>
            <person name="Klenk H.P."/>
        </authorList>
    </citation>
    <scope>NUCLEOTIDE SEQUENCE [LARGE SCALE GENOMIC DNA]</scope>
    <source>
        <strain evidence="24">ATCC 700848 / DSM 11109 / ASRB2</strain>
    </source>
</reference>
<keyword evidence="13 19" id="KW-0067">ATP-binding</keyword>
<dbReference type="InterPro" id="IPR009080">
    <property type="entry name" value="tRNAsynth_Ia_anticodon-bd"/>
</dbReference>
<feature type="domain" description="Cysteinyl-tRNA synthetase class Ia DALR" evidence="22">
    <location>
        <begin position="657"/>
        <end position="729"/>
    </location>
</feature>
<proteinExistence type="inferred from homology"/>
<name>F2NHB2_DESAR</name>
<dbReference type="InterPro" id="IPR050214">
    <property type="entry name" value="Cys_Synth/Cystath_Beta-Synth"/>
</dbReference>
<evidence type="ECO:0000256" key="2">
    <source>
        <dbReference type="ARBA" id="ARBA00001947"/>
    </source>
</evidence>
<dbReference type="Pfam" id="PF23493">
    <property type="entry name" value="CysS_C"/>
    <property type="match status" value="1"/>
</dbReference>
<evidence type="ECO:0000256" key="10">
    <source>
        <dbReference type="ARBA" id="ARBA00022723"/>
    </source>
</evidence>
<keyword evidence="17" id="KW-0198">Cysteine biosynthesis</keyword>
<dbReference type="HOGENOM" id="CLU_013528_5_0_7"/>
<dbReference type="CDD" id="cd01561">
    <property type="entry name" value="CBS_like"/>
    <property type="match status" value="1"/>
</dbReference>
<organism evidence="23 24">
    <name type="scientific">Desulfobacca acetoxidans (strain ATCC 700848 / DSM 11109 / ASRB2)</name>
    <dbReference type="NCBI Taxonomy" id="880072"/>
    <lineage>
        <taxon>Bacteria</taxon>
        <taxon>Pseudomonadati</taxon>
        <taxon>Thermodesulfobacteriota</taxon>
        <taxon>Desulfobaccia</taxon>
        <taxon>Desulfobaccales</taxon>
        <taxon>Desulfobaccaceae</taxon>
        <taxon>Desulfobacca</taxon>
    </lineage>
</organism>
<dbReference type="InterPro" id="IPR015803">
    <property type="entry name" value="Cys-tRNA-ligase"/>
</dbReference>
<dbReference type="SMART" id="SM00840">
    <property type="entry name" value="DALR_2"/>
    <property type="match status" value="1"/>
</dbReference>
<keyword evidence="24" id="KW-1185">Reference proteome</keyword>
<evidence type="ECO:0000256" key="21">
    <source>
        <dbReference type="PIRSR" id="PIRSR605856-51"/>
    </source>
</evidence>
<dbReference type="GO" id="GO:0006535">
    <property type="term" value="P:cysteine biosynthetic process from serine"/>
    <property type="evidence" value="ECO:0007669"/>
    <property type="project" value="InterPro"/>
</dbReference>
<dbReference type="Gene3D" id="3.40.50.620">
    <property type="entry name" value="HUPs"/>
    <property type="match status" value="1"/>
</dbReference>
<dbReference type="InterPro" id="IPR001926">
    <property type="entry name" value="TrpB-like_PALP"/>
</dbReference>
<comment type="pathway">
    <text evidence="3">Amino-acid biosynthesis; L-cysteine biosynthesis; L-cysteine from L-serine: step 2/2.</text>
</comment>
<dbReference type="Gene3D" id="1.20.120.1910">
    <property type="entry name" value="Cysteine-tRNA ligase, C-terminal anti-codon recognition domain"/>
    <property type="match status" value="1"/>
</dbReference>
<dbReference type="GO" id="GO:0006423">
    <property type="term" value="P:cysteinyl-tRNA aminoacylation"/>
    <property type="evidence" value="ECO:0007669"/>
    <property type="project" value="UniProtKB-UniRule"/>
</dbReference>
<dbReference type="InterPro" id="IPR024909">
    <property type="entry name" value="Cys-tRNA/MSH_ligase"/>
</dbReference>
<dbReference type="PROSITE" id="PS00901">
    <property type="entry name" value="CYS_SYNTHASE"/>
    <property type="match status" value="1"/>
</dbReference>
<evidence type="ECO:0000313" key="23">
    <source>
        <dbReference type="EMBL" id="AEB08954.1"/>
    </source>
</evidence>
<dbReference type="InterPro" id="IPR014729">
    <property type="entry name" value="Rossmann-like_a/b/a_fold"/>
</dbReference>
<keyword evidence="14 20" id="KW-0663">Pyridoxal phosphate</keyword>
<comment type="caution">
    <text evidence="19">Lacks conserved residue(s) required for the propagation of feature annotation.</text>
</comment>
<evidence type="ECO:0000256" key="20">
    <source>
        <dbReference type="PIRSR" id="PIRSR605856-50"/>
    </source>
</evidence>
<comment type="cofactor">
    <cofactor evidence="1 20">
        <name>pyridoxal 5'-phosphate</name>
        <dbReference type="ChEBI" id="CHEBI:597326"/>
    </cofactor>
</comment>
<keyword evidence="10" id="KW-0479">Metal-binding</keyword>
<dbReference type="Gene3D" id="3.40.50.1100">
    <property type="match status" value="2"/>
</dbReference>
<dbReference type="EC" id="6.1.1.16" evidence="19"/>
<evidence type="ECO:0000256" key="7">
    <source>
        <dbReference type="ARBA" id="ARBA00022598"/>
    </source>
</evidence>
<dbReference type="GO" id="GO:0046872">
    <property type="term" value="F:metal ion binding"/>
    <property type="evidence" value="ECO:0007669"/>
    <property type="project" value="UniProtKB-KW"/>
</dbReference>
<dbReference type="HAMAP" id="MF_00041">
    <property type="entry name" value="Cys_tRNA_synth"/>
    <property type="match status" value="1"/>
</dbReference>
<keyword evidence="19" id="KW-0963">Cytoplasm</keyword>
<evidence type="ECO:0000256" key="11">
    <source>
        <dbReference type="ARBA" id="ARBA00022741"/>
    </source>
</evidence>
<dbReference type="eggNOG" id="COG0215">
    <property type="taxonomic scope" value="Bacteria"/>
</dbReference>
<dbReference type="Proteomes" id="UP000000483">
    <property type="component" value="Chromosome"/>
</dbReference>
<evidence type="ECO:0000256" key="13">
    <source>
        <dbReference type="ARBA" id="ARBA00022840"/>
    </source>
</evidence>
<keyword evidence="12" id="KW-0862">Zinc</keyword>
<evidence type="ECO:0000256" key="8">
    <source>
        <dbReference type="ARBA" id="ARBA00022605"/>
    </source>
</evidence>
<evidence type="ECO:0000256" key="12">
    <source>
        <dbReference type="ARBA" id="ARBA00022833"/>
    </source>
</evidence>
<dbReference type="InterPro" id="IPR001216">
    <property type="entry name" value="P-phosphate_BS"/>
</dbReference>
<dbReference type="InterPro" id="IPR056411">
    <property type="entry name" value="CysS_C"/>
</dbReference>
<reference evidence="24" key="2">
    <citation type="submission" date="2011-03" db="EMBL/GenBank/DDBJ databases">
        <title>The complete genome of Desulfobacca acetoxidans DSM 11109.</title>
        <authorList>
            <consortium name="US DOE Joint Genome Institute (JGI-PGF)"/>
            <person name="Lucas S."/>
            <person name="Copeland A."/>
            <person name="Lapidus A."/>
            <person name="Bruce D."/>
            <person name="Goodwin L."/>
            <person name="Pitluck S."/>
            <person name="Peters L."/>
            <person name="Kyrpides N."/>
            <person name="Mavromatis K."/>
            <person name="Ivanova N."/>
            <person name="Ovchinnikova G."/>
            <person name="Teshima H."/>
            <person name="Detter J.C."/>
            <person name="Han C."/>
            <person name="Land M."/>
            <person name="Hauser L."/>
            <person name="Markowitz V."/>
            <person name="Cheng J.-F."/>
            <person name="Hugenholtz P."/>
            <person name="Woyke T."/>
            <person name="Wu D."/>
            <person name="Spring S."/>
            <person name="Schueler E."/>
            <person name="Brambilla E."/>
            <person name="Klenk H.-P."/>
            <person name="Eisen J.A."/>
        </authorList>
    </citation>
    <scope>NUCLEOTIDE SEQUENCE [LARGE SCALE GENOMIC DNA]</scope>
    <source>
        <strain evidence="24">ATCC 700848 / DSM 11109 / ASRB2</strain>
    </source>
</reference>
<evidence type="ECO:0000256" key="19">
    <source>
        <dbReference type="HAMAP-Rule" id="MF_00041"/>
    </source>
</evidence>
<dbReference type="InterPro" id="IPR005856">
    <property type="entry name" value="Cys_synth"/>
</dbReference>
<feature type="binding site" evidence="20">
    <location>
        <begin position="181"/>
        <end position="185"/>
    </location>
    <ligand>
        <name>pyridoxal 5'-phosphate</name>
        <dbReference type="ChEBI" id="CHEBI:597326"/>
    </ligand>
</feature>
<evidence type="ECO:0000259" key="22">
    <source>
        <dbReference type="SMART" id="SM00840"/>
    </source>
</evidence>
<comment type="similarity">
    <text evidence="5">Belongs to the cysteine synthase/cystathionine beta-synthase family.</text>
</comment>
<dbReference type="Pfam" id="PF09190">
    <property type="entry name" value="DALR_2"/>
    <property type="match status" value="1"/>
</dbReference>
<dbReference type="PANTHER" id="PTHR10314">
    <property type="entry name" value="CYSTATHIONINE BETA-SYNTHASE"/>
    <property type="match status" value="1"/>
</dbReference>
<dbReference type="GO" id="GO:0004124">
    <property type="term" value="F:cysteine synthase activity"/>
    <property type="evidence" value="ECO:0007669"/>
    <property type="project" value="UniProtKB-EC"/>
</dbReference>
<protein>
    <recommendedName>
        <fullName evidence="19">Cysteine--tRNA ligase</fullName>
        <ecNumber evidence="19">6.1.1.16</ecNumber>
    </recommendedName>
    <alternativeName>
        <fullName evidence="19">Cysteinyl-tRNA synthetase</fullName>
        <shortName evidence="19">CysRS</shortName>
    </alternativeName>
</protein>
<dbReference type="Pfam" id="PF00291">
    <property type="entry name" value="PALP"/>
    <property type="match status" value="1"/>
</dbReference>
<dbReference type="KEGG" id="dao:Desac_1090"/>
<feature type="binding site" evidence="20">
    <location>
        <position position="76"/>
    </location>
    <ligand>
        <name>pyridoxal 5'-phosphate</name>
        <dbReference type="ChEBI" id="CHEBI:597326"/>
    </ligand>
</feature>
<feature type="modified residue" description="N6-(pyridoxal phosphate)lysine" evidence="21">
    <location>
        <position position="46"/>
    </location>
</feature>
<comment type="cofactor">
    <cofactor evidence="2">
        <name>Zn(2+)</name>
        <dbReference type="ChEBI" id="CHEBI:29105"/>
    </cofactor>
</comment>
<sequence>MVRGCYQNILELIGDTPLVRLNRLNTNPRVQVYVKLEYFNPGGSIKDRVAWEMLRDAEARGDLTPGKTVIEATSGNTGIGLAMVCAVRGFPCLLAMSESASEERKLILKALGAQILLTPASLGTDGAIEEVYRLAREFPDKYYLPDQFNNPSNPMAHYHGTAQEIYDQTEGRVTMVVATLGTSGTLMGLYRRLKELNQAIQIIGVEPYPKHKLQGLKNMKESYKPGIFDKTKADLIINVDDEEAFETARRLAREEGLFLGMSSGAAVAIALKMAQKLDQGLIVAIAPDSGERYLSTPLFAEKARPTLCFFNTEGRSKQAFLPQHLGQASIYTDGPTMDGYLTLTDARRLMVADLLRRYLEYRGYQVKQVVNLTDLDDRTIRGAVAAGLPLNAFTQQYIDEFFADIDALRLKRAEVYPKATDHIDDMVALVKRLLEKGYAYEKLRSVYFDISRFRGYGKLSHVNLEKIRLGKTVDLDDYEKDNPCDFTLLKRAKLGELKLGLYYPTEWGNVRPGWHLECAAMALKHLGESFDIVTGGSNLIFPHHENVIAICEAVSGKPLARYWLHNESVLGVMAAAEESEGPTTVRRLFQTGVWGVDLRFLLLATHYRKTLHLSNEALDAARRSRRRLDLFLERLNRVNGGKPEGDLPERLARLESEFTAALDDDLNIAGALAALFNFQREINIWMDRGRLAEAEAEAIIDQFRQFDRVLGVMNFPTPAPTDAAIEEKLREREEARGRQDFARADEIRQELAVLGIEVLDTPTGPAWRRR</sequence>
<keyword evidence="16 19" id="KW-0030">Aminoacyl-tRNA synthetase</keyword>
<dbReference type="EMBL" id="CP002629">
    <property type="protein sequence ID" value="AEB08954.1"/>
    <property type="molecule type" value="Genomic_DNA"/>
</dbReference>
<keyword evidence="15 19" id="KW-0648">Protein biosynthesis</keyword>
<dbReference type="InterPro" id="IPR036052">
    <property type="entry name" value="TrpB-like_PALP_sf"/>
</dbReference>
<comment type="catalytic activity">
    <reaction evidence="18">
        <text>O-acetyl-L-serine + hydrogen sulfide = L-cysteine + acetate</text>
        <dbReference type="Rhea" id="RHEA:14829"/>
        <dbReference type="ChEBI" id="CHEBI:29919"/>
        <dbReference type="ChEBI" id="CHEBI:30089"/>
        <dbReference type="ChEBI" id="CHEBI:35235"/>
        <dbReference type="ChEBI" id="CHEBI:58340"/>
        <dbReference type="EC" id="2.5.1.47"/>
    </reaction>
</comment>
<evidence type="ECO:0000256" key="17">
    <source>
        <dbReference type="ARBA" id="ARBA00023192"/>
    </source>
</evidence>
<feature type="binding site" evidence="20">
    <location>
        <position position="262"/>
    </location>
    <ligand>
        <name>pyridoxal 5'-phosphate</name>
        <dbReference type="ChEBI" id="CHEBI:597326"/>
    </ligand>
</feature>
<dbReference type="AlphaFoldDB" id="F2NHB2"/>
<dbReference type="InterPro" id="IPR032678">
    <property type="entry name" value="tRNA-synt_1_cat_dom"/>
</dbReference>